<dbReference type="AlphaFoldDB" id="A0A238KEJ8"/>
<name>A0A238KEJ8_9RHOB</name>
<organism evidence="4 5">
    <name type="scientific">Pelagimonas varians</name>
    <dbReference type="NCBI Taxonomy" id="696760"/>
    <lineage>
        <taxon>Bacteria</taxon>
        <taxon>Pseudomonadati</taxon>
        <taxon>Pseudomonadota</taxon>
        <taxon>Alphaproteobacteria</taxon>
        <taxon>Rhodobacterales</taxon>
        <taxon>Roseobacteraceae</taxon>
        <taxon>Pelagimonas</taxon>
    </lineage>
</organism>
<evidence type="ECO:0000256" key="2">
    <source>
        <dbReference type="ARBA" id="ARBA00023136"/>
    </source>
</evidence>
<protein>
    <submittedName>
        <fullName evidence="4">TonB dependent receptor</fullName>
    </submittedName>
</protein>
<gene>
    <name evidence="4" type="ORF">PEV8663_02232</name>
</gene>
<dbReference type="OrthoDB" id="9796221at2"/>
<accession>A0A238KEJ8</accession>
<comment type="subcellular location">
    <subcellularLocation>
        <location evidence="1">Cell outer membrane</location>
    </subcellularLocation>
</comment>
<dbReference type="GO" id="GO:0009279">
    <property type="term" value="C:cell outer membrane"/>
    <property type="evidence" value="ECO:0007669"/>
    <property type="project" value="UniProtKB-SubCell"/>
</dbReference>
<keyword evidence="3" id="KW-0998">Cell outer membrane</keyword>
<reference evidence="4 5" key="1">
    <citation type="submission" date="2017-05" db="EMBL/GenBank/DDBJ databases">
        <authorList>
            <person name="Song R."/>
            <person name="Chenine A.L."/>
            <person name="Ruprecht R.M."/>
        </authorList>
    </citation>
    <scope>NUCLEOTIDE SEQUENCE [LARGE SCALE GENOMIC DNA]</scope>
    <source>
        <strain evidence="4 5">CECT 8663</strain>
    </source>
</reference>
<evidence type="ECO:0000256" key="3">
    <source>
        <dbReference type="ARBA" id="ARBA00023237"/>
    </source>
</evidence>
<dbReference type="Proteomes" id="UP000220836">
    <property type="component" value="Unassembled WGS sequence"/>
</dbReference>
<dbReference type="RefSeq" id="WP_097804735.1">
    <property type="nucleotide sequence ID" value="NZ_FXYH01000007.1"/>
</dbReference>
<evidence type="ECO:0000313" key="5">
    <source>
        <dbReference type="Proteomes" id="UP000220836"/>
    </source>
</evidence>
<keyword evidence="4" id="KW-0675">Receptor</keyword>
<dbReference type="Gene3D" id="2.40.170.20">
    <property type="entry name" value="TonB-dependent receptor, beta-barrel domain"/>
    <property type="match status" value="1"/>
</dbReference>
<sequence>MEISAEYQSSLWQLRPYTKAEYLQREFTYANGYNTKESGSPEFSATIGVRRDRELQGISGEWDLFATGEKKAVLRDSSGDIANKADAYATLNLQISADLNDQFSLSLAAGNLLNESYQPIDQYEGAGRNIRLVLNAKF</sequence>
<evidence type="ECO:0000313" key="4">
    <source>
        <dbReference type="EMBL" id="SMX41295.1"/>
    </source>
</evidence>
<dbReference type="SUPFAM" id="SSF56935">
    <property type="entry name" value="Porins"/>
    <property type="match status" value="1"/>
</dbReference>
<evidence type="ECO:0000256" key="1">
    <source>
        <dbReference type="ARBA" id="ARBA00004442"/>
    </source>
</evidence>
<proteinExistence type="predicted"/>
<dbReference type="InterPro" id="IPR036942">
    <property type="entry name" value="Beta-barrel_TonB_sf"/>
</dbReference>
<keyword evidence="5" id="KW-1185">Reference proteome</keyword>
<dbReference type="EMBL" id="FXYH01000007">
    <property type="protein sequence ID" value="SMX41295.1"/>
    <property type="molecule type" value="Genomic_DNA"/>
</dbReference>
<keyword evidence="2" id="KW-0472">Membrane</keyword>